<evidence type="ECO:0000313" key="2">
    <source>
        <dbReference type="Proteomes" id="UP000430519"/>
    </source>
</evidence>
<comment type="caution">
    <text evidence="1">The sequence shown here is derived from an EMBL/GenBank/DDBJ whole genome shotgun (WGS) entry which is preliminary data.</text>
</comment>
<organism evidence="1 2">
    <name type="scientific">Deinococcus xianganensis</name>
    <dbReference type="NCBI Taxonomy" id="1507289"/>
    <lineage>
        <taxon>Bacteria</taxon>
        <taxon>Thermotogati</taxon>
        <taxon>Deinococcota</taxon>
        <taxon>Deinococci</taxon>
        <taxon>Deinococcales</taxon>
        <taxon>Deinococcaceae</taxon>
        <taxon>Deinococcus</taxon>
    </lineage>
</organism>
<dbReference type="Proteomes" id="UP000430519">
    <property type="component" value="Unassembled WGS sequence"/>
</dbReference>
<name>A0A6I4YWQ5_9DEIO</name>
<accession>A0A6I4YWQ5</accession>
<reference evidence="1 2" key="1">
    <citation type="submission" date="2019-11" db="EMBL/GenBank/DDBJ databases">
        <title>Genome sequence of Deinococcus xianganensis Y35, AI-2 producing algicidal bacterium, isolated from lake water.</title>
        <authorList>
            <person name="Li Y."/>
        </authorList>
    </citation>
    <scope>NUCLEOTIDE SEQUENCE [LARGE SCALE GENOMIC DNA]</scope>
    <source>
        <strain evidence="1 2">Y35</strain>
    </source>
</reference>
<evidence type="ECO:0000313" key="1">
    <source>
        <dbReference type="EMBL" id="MXV22065.1"/>
    </source>
</evidence>
<protein>
    <submittedName>
        <fullName evidence="1">Uncharacterized protein</fullName>
    </submittedName>
</protein>
<dbReference type="AlphaFoldDB" id="A0A6I4YWQ5"/>
<sequence>MNPAQIEPHPAPDAYLTEELRAPPTGVGLVTRPGLPPALTWNGQHVGSAQAVQPGLYRVTPSLSARPRLLGALVSTAQLTALAERFAQTTTGQDLTGQRDRTLTTPLPLRAALPLGD</sequence>
<dbReference type="EMBL" id="WVHK01000191">
    <property type="protein sequence ID" value="MXV22065.1"/>
    <property type="molecule type" value="Genomic_DNA"/>
</dbReference>
<proteinExistence type="predicted"/>
<gene>
    <name evidence="1" type="ORF">GLX28_20820</name>
</gene>
<dbReference type="RefSeq" id="WP_160982691.1">
    <property type="nucleotide sequence ID" value="NZ_WVHK01000191.1"/>
</dbReference>
<keyword evidence="2" id="KW-1185">Reference proteome</keyword>